<name>A0A179GPV6_PURLI</name>
<evidence type="ECO:0000313" key="2">
    <source>
        <dbReference type="Proteomes" id="UP000078240"/>
    </source>
</evidence>
<sequence length="158" mass="17221">MSAYLNRITMSALSGRLCLGFDELAKGSHVERRGFLCSRVGRGPKMSKRGRIRVGQKPRRCMKCQQGRLSCHSSEGTSVVVRSGSLGVRRLAGNGLLQTRSCGSPEGKARDRIRGGMDLRRATQLVAVTNASQWAKGAWRDGNCRRQKVRTFARGGGG</sequence>
<dbReference type="Proteomes" id="UP000078240">
    <property type="component" value="Unassembled WGS sequence"/>
</dbReference>
<accession>A0A179GPV6</accession>
<evidence type="ECO:0000313" key="1">
    <source>
        <dbReference type="EMBL" id="OAQ79967.1"/>
    </source>
</evidence>
<proteinExistence type="predicted"/>
<organism evidence="1 2">
    <name type="scientific">Purpureocillium lilacinum</name>
    <name type="common">Paecilomyces lilacinus</name>
    <dbReference type="NCBI Taxonomy" id="33203"/>
    <lineage>
        <taxon>Eukaryota</taxon>
        <taxon>Fungi</taxon>
        <taxon>Dikarya</taxon>
        <taxon>Ascomycota</taxon>
        <taxon>Pezizomycotina</taxon>
        <taxon>Sordariomycetes</taxon>
        <taxon>Hypocreomycetidae</taxon>
        <taxon>Hypocreales</taxon>
        <taxon>Ophiocordycipitaceae</taxon>
        <taxon>Purpureocillium</taxon>
    </lineage>
</organism>
<gene>
    <name evidence="1" type="ORF">VFPBJ_05552</name>
</gene>
<reference evidence="1 2" key="1">
    <citation type="submission" date="2016-01" db="EMBL/GenBank/DDBJ databases">
        <title>Biosynthesis of antibiotic leucinostatins and their inhibition on Phytophthora in bio-control Purpureocillium lilacinum.</title>
        <authorList>
            <person name="Wang G."/>
            <person name="Liu Z."/>
            <person name="Lin R."/>
            <person name="Li E."/>
            <person name="Mao Z."/>
            <person name="Ling J."/>
            <person name="Yin W."/>
            <person name="Xie B."/>
        </authorList>
    </citation>
    <scope>NUCLEOTIDE SEQUENCE [LARGE SCALE GENOMIC DNA]</scope>
    <source>
        <strain evidence="1">PLBJ-1</strain>
    </source>
</reference>
<dbReference type="EMBL" id="LSBH01000004">
    <property type="protein sequence ID" value="OAQ79967.1"/>
    <property type="molecule type" value="Genomic_DNA"/>
</dbReference>
<protein>
    <submittedName>
        <fullName evidence="1">Uncharacterized protein</fullName>
    </submittedName>
</protein>
<dbReference type="AlphaFoldDB" id="A0A179GPV6"/>
<comment type="caution">
    <text evidence="1">The sequence shown here is derived from an EMBL/GenBank/DDBJ whole genome shotgun (WGS) entry which is preliminary data.</text>
</comment>